<comment type="caution">
    <text evidence="3">The sequence shown here is derived from an EMBL/GenBank/DDBJ whole genome shotgun (WGS) entry which is preliminary data.</text>
</comment>
<dbReference type="CDD" id="cd00303">
    <property type="entry name" value="retropepsin_like"/>
    <property type="match status" value="1"/>
</dbReference>
<dbReference type="Gene3D" id="2.40.70.10">
    <property type="entry name" value="Acid Proteases"/>
    <property type="match status" value="1"/>
</dbReference>
<organism evidence="3 4">
    <name type="scientific">Lentinula boryana</name>
    <dbReference type="NCBI Taxonomy" id="40481"/>
    <lineage>
        <taxon>Eukaryota</taxon>
        <taxon>Fungi</taxon>
        <taxon>Dikarya</taxon>
        <taxon>Basidiomycota</taxon>
        <taxon>Agaricomycotina</taxon>
        <taxon>Agaricomycetes</taxon>
        <taxon>Agaricomycetidae</taxon>
        <taxon>Agaricales</taxon>
        <taxon>Marasmiineae</taxon>
        <taxon>Omphalotaceae</taxon>
        <taxon>Lentinula</taxon>
    </lineage>
</organism>
<evidence type="ECO:0000259" key="2">
    <source>
        <dbReference type="Pfam" id="PF13352"/>
    </source>
</evidence>
<name>A0ABQ8Q7G7_9AGAR</name>
<feature type="compositionally biased region" description="Pro residues" evidence="1">
    <location>
        <begin position="490"/>
        <end position="499"/>
    </location>
</feature>
<sequence length="821" mass="92038">MPIPRTPSAPHFNGWYIEDFLQQIILHATAAGETDQNQMVKYIVMYSSDQVKETIRYMPFFNADNPNASWETAKEVLKRLYGTRDKPTEYTEEELKEFCRDCAAKSSFNKLEELEKYYRDFIAVATSLLSKEQITENKYSYYFVLGLPHSMKEWFLSAAPEGKRTRENPPTVTQSFDIIKTRFDKQSLIYEDWRKAETEQAKSVFDERGNRVIAPAISQYVNVLDEAVGHVPPNPRVFPPIFPPTASDNTPSVTSNTINDLAKQLQALTLAMNAMQERVNSGGNVQVNTPRAPTAPITGAPIRRCFICGKLSGQEGSHPLGPRNCPETNRLIAEQLITFNNQSLKYTLPDGNDLPRVPPGWTGGVSSYLRHLRSASQGTHTPNRDESSRLTRSTSSVELMYDNAEVLGNNGFALDSFPYDAYPTTRSGRDTSQRLDPRTQVNRPDRVQQARAPRGNIMIPQVQLVPMSSVLPHQIPQQVRFAPETSNIPQVPPTQPVTVPPRVNIPQPSNPINRNDEKDVEMKDSNVPKSNQPQYHFTSKVQEQADANGLLTRIGQMAVEVPLFQLLGLSPQLSKLMAENTRTKREYGVPKEGTSKSAEYLESDDDAVAAISAAFGPESTERHAYVEPNDSINDFVFRCSNAAAQIPTNRFFAMTVGDIKLTINGIEFTAMIDTGSELNVAGEHLPEAAGLPMDFDGMRWSLKGIHGDFERLRGCAIDTPMRIGGRTFVHHIFISKNAIGKHDIILGQPFLQEFSARIEYERGHHCKLLLWENGDRNQGPSLIISITDPNHPRNATSIRLNKNSNPTTSIQEVYDEEDFQD</sequence>
<dbReference type="Pfam" id="PF13650">
    <property type="entry name" value="Asp_protease_2"/>
    <property type="match status" value="1"/>
</dbReference>
<feature type="region of interest" description="Disordered" evidence="1">
    <location>
        <begin position="423"/>
        <end position="449"/>
    </location>
</feature>
<reference evidence="3" key="1">
    <citation type="submission" date="2022-08" db="EMBL/GenBank/DDBJ databases">
        <authorList>
            <consortium name="DOE Joint Genome Institute"/>
            <person name="Min B."/>
            <person name="Riley R."/>
            <person name="Sierra-Patev S."/>
            <person name="Naranjo-Ortiz M."/>
            <person name="Looney B."/>
            <person name="Konkel Z."/>
            <person name="Slot J.C."/>
            <person name="Sakamoto Y."/>
            <person name="Steenwyk J.L."/>
            <person name="Rokas A."/>
            <person name="Carro J."/>
            <person name="Camarero S."/>
            <person name="Ferreira P."/>
            <person name="Molpeceres G."/>
            <person name="Ruiz-Duenas F.J."/>
            <person name="Serrano A."/>
            <person name="Henrissat B."/>
            <person name="Drula E."/>
            <person name="Hughes K.W."/>
            <person name="Mata J.L."/>
            <person name="Ishikawa N.K."/>
            <person name="Vargas-Isla R."/>
            <person name="Ushijima S."/>
            <person name="Smith C.A."/>
            <person name="Ahrendt S."/>
            <person name="Andreopoulos W."/>
            <person name="He G."/>
            <person name="Labutti K."/>
            <person name="Lipzen A."/>
            <person name="Ng V."/>
            <person name="Sandor L."/>
            <person name="Barry K."/>
            <person name="Martinez A.T."/>
            <person name="Xiao Y."/>
            <person name="Gibbons J.G."/>
            <person name="Terashima K."/>
            <person name="Hibbett D.S."/>
            <person name="Grigoriev I.V."/>
        </authorList>
    </citation>
    <scope>NUCLEOTIDE SEQUENCE</scope>
    <source>
        <strain evidence="3">TFB10827</strain>
    </source>
</reference>
<dbReference type="InterPro" id="IPR021109">
    <property type="entry name" value="Peptidase_aspartic_dom_sf"/>
</dbReference>
<evidence type="ECO:0000313" key="4">
    <source>
        <dbReference type="Proteomes" id="UP001163828"/>
    </source>
</evidence>
<dbReference type="InterPro" id="IPR025165">
    <property type="entry name" value="DUF4100"/>
</dbReference>
<proteinExistence type="predicted"/>
<protein>
    <recommendedName>
        <fullName evidence="2">DUF4100 domain-containing protein</fullName>
    </recommendedName>
</protein>
<gene>
    <name evidence="3" type="ORF">F5050DRAFT_1696149</name>
</gene>
<accession>A0ABQ8Q7G7</accession>
<feature type="region of interest" description="Disordered" evidence="1">
    <location>
        <begin position="485"/>
        <end position="533"/>
    </location>
</feature>
<evidence type="ECO:0000313" key="3">
    <source>
        <dbReference type="EMBL" id="KAJ3994436.1"/>
    </source>
</evidence>
<dbReference type="Proteomes" id="UP001163828">
    <property type="component" value="Unassembled WGS sequence"/>
</dbReference>
<dbReference type="SUPFAM" id="SSF50630">
    <property type="entry name" value="Acid proteases"/>
    <property type="match status" value="1"/>
</dbReference>
<dbReference type="Pfam" id="PF13352">
    <property type="entry name" value="DUF4100"/>
    <property type="match status" value="1"/>
</dbReference>
<keyword evidence="4" id="KW-1185">Reference proteome</keyword>
<evidence type="ECO:0000256" key="1">
    <source>
        <dbReference type="SAM" id="MobiDB-lite"/>
    </source>
</evidence>
<feature type="compositionally biased region" description="Basic and acidic residues" evidence="1">
    <location>
        <begin position="514"/>
        <end position="526"/>
    </location>
</feature>
<dbReference type="EMBL" id="MU790703">
    <property type="protein sequence ID" value="KAJ3994436.1"/>
    <property type="molecule type" value="Genomic_DNA"/>
</dbReference>
<feature type="domain" description="DUF4100" evidence="2">
    <location>
        <begin position="345"/>
        <end position="588"/>
    </location>
</feature>
<feature type="region of interest" description="Disordered" evidence="1">
    <location>
        <begin position="374"/>
        <end position="394"/>
    </location>
</feature>
<feature type="compositionally biased region" description="Basic and acidic residues" evidence="1">
    <location>
        <begin position="427"/>
        <end position="448"/>
    </location>
</feature>